<sequence length="183" mass="20016">MRRFFLKSLAAGIFVLVSSGVQASSVSASDTTPQMAYEDISRSLPELEPITFQAGAEKHRLLVFVDNQCIYCSYVVKNIKKYTDAGLTMSFLTVVPTSIKDSVIEDMGRVWCASDRQKSLQNAMAGFLPGNDNSEKCKNLVIKQSELADRLGVTVTPAMVVLDKSAHTFLGSVSPDKILSELQ</sequence>
<dbReference type="Pfam" id="PF13098">
    <property type="entry name" value="Thioredoxin_2"/>
    <property type="match status" value="1"/>
</dbReference>
<dbReference type="InterPro" id="IPR012336">
    <property type="entry name" value="Thioredoxin-like_fold"/>
</dbReference>
<dbReference type="SUPFAM" id="SSF52833">
    <property type="entry name" value="Thioredoxin-like"/>
    <property type="match status" value="1"/>
</dbReference>
<organism evidence="3 4">
    <name type="scientific">Klebsiella michiganensis</name>
    <dbReference type="NCBI Taxonomy" id="1134687"/>
    <lineage>
        <taxon>Bacteria</taxon>
        <taxon>Pseudomonadati</taxon>
        <taxon>Pseudomonadota</taxon>
        <taxon>Gammaproteobacteria</taxon>
        <taxon>Enterobacterales</taxon>
        <taxon>Enterobacteriaceae</taxon>
        <taxon>Klebsiella/Raoultella group</taxon>
        <taxon>Klebsiella</taxon>
    </lineage>
</organism>
<evidence type="ECO:0000313" key="3">
    <source>
        <dbReference type="EMBL" id="PLL43164.1"/>
    </source>
</evidence>
<protein>
    <submittedName>
        <fullName evidence="3">Thioredoxin-like domain protein</fullName>
    </submittedName>
</protein>
<keyword evidence="1" id="KW-0732">Signal</keyword>
<dbReference type="PANTHER" id="PTHR35272:SF3">
    <property type="entry name" value="THIOL:DISULFIDE INTERCHANGE PROTEIN DSBC"/>
    <property type="match status" value="1"/>
</dbReference>
<comment type="caution">
    <text evidence="3">The sequence shown here is derived from an EMBL/GenBank/DDBJ whole genome shotgun (WGS) entry which is preliminary data.</text>
</comment>
<proteinExistence type="predicted"/>
<feature type="chain" id="PRO_5014455904" evidence="1">
    <location>
        <begin position="24"/>
        <end position="183"/>
    </location>
</feature>
<accession>A0A2J4RIK7</accession>
<reference evidence="3 4" key="1">
    <citation type="submission" date="2017-11" db="EMBL/GenBank/DDBJ databases">
        <authorList>
            <person name="Han C.G."/>
        </authorList>
    </citation>
    <scope>NUCLEOTIDE SEQUENCE [LARGE SCALE GENOMIC DNA]</scope>
    <source>
        <strain evidence="3 4">A11</strain>
    </source>
</reference>
<dbReference type="AlphaFoldDB" id="A0A2J4RIK7"/>
<gene>
    <name evidence="3" type="ORF">CWN50_05430</name>
</gene>
<dbReference type="Proteomes" id="UP000234505">
    <property type="component" value="Unassembled WGS sequence"/>
</dbReference>
<dbReference type="PANTHER" id="PTHR35272">
    <property type="entry name" value="THIOL:DISULFIDE INTERCHANGE PROTEIN DSBC-RELATED"/>
    <property type="match status" value="1"/>
</dbReference>
<evidence type="ECO:0000313" key="4">
    <source>
        <dbReference type="Proteomes" id="UP000234505"/>
    </source>
</evidence>
<dbReference type="Gene3D" id="3.40.30.10">
    <property type="entry name" value="Glutaredoxin"/>
    <property type="match status" value="1"/>
</dbReference>
<dbReference type="InterPro" id="IPR036249">
    <property type="entry name" value="Thioredoxin-like_sf"/>
</dbReference>
<dbReference type="EMBL" id="PIDS01000103">
    <property type="protein sequence ID" value="PLL43164.1"/>
    <property type="molecule type" value="Genomic_DNA"/>
</dbReference>
<reference evidence="3 4" key="2">
    <citation type="submission" date="2018-01" db="EMBL/GenBank/DDBJ databases">
        <title>Genomic study of Klebsiella pneumoniae.</title>
        <authorList>
            <person name="Yang Y."/>
            <person name="Bicalho R."/>
        </authorList>
    </citation>
    <scope>NUCLEOTIDE SEQUENCE [LARGE SCALE GENOMIC DNA]</scope>
    <source>
        <strain evidence="3 4">A11</strain>
    </source>
</reference>
<evidence type="ECO:0000256" key="1">
    <source>
        <dbReference type="SAM" id="SignalP"/>
    </source>
</evidence>
<evidence type="ECO:0000259" key="2">
    <source>
        <dbReference type="Pfam" id="PF13098"/>
    </source>
</evidence>
<feature type="domain" description="Thioredoxin-like fold" evidence="2">
    <location>
        <begin position="54"/>
        <end position="180"/>
    </location>
</feature>
<dbReference type="InterPro" id="IPR051470">
    <property type="entry name" value="Thiol:disulfide_interchange"/>
</dbReference>
<feature type="signal peptide" evidence="1">
    <location>
        <begin position="1"/>
        <end position="23"/>
    </location>
</feature>
<name>A0A2J4RIK7_9ENTR</name>